<dbReference type="Proteomes" id="UP000292408">
    <property type="component" value="Unassembled WGS sequence"/>
</dbReference>
<proteinExistence type="inferred from homology"/>
<reference evidence="6 7" key="1">
    <citation type="journal article" date="2015" name="Stand. Genomic Sci.">
        <title>Genomic Encyclopedia of Bacterial and Archaeal Type Strains, Phase III: the genomes of soil and plant-associated and newly described type strains.</title>
        <authorList>
            <person name="Whitman W.B."/>
            <person name="Woyke T."/>
            <person name="Klenk H.P."/>
            <person name="Zhou Y."/>
            <person name="Lilburn T.G."/>
            <person name="Beck B.J."/>
            <person name="De Vos P."/>
            <person name="Vandamme P."/>
            <person name="Eisen J.A."/>
            <person name="Garrity G."/>
            <person name="Hugenholtz P."/>
            <person name="Kyrpides N.C."/>
        </authorList>
    </citation>
    <scope>NUCLEOTIDE SEQUENCE [LARGE SCALE GENOMIC DNA]</scope>
    <source>
        <strain evidence="6 7">AC4r</strain>
    </source>
</reference>
<evidence type="ECO:0000259" key="5">
    <source>
        <dbReference type="Pfam" id="PF00535"/>
    </source>
</evidence>
<name>A0A4Q7TAU0_9MICO</name>
<evidence type="ECO:0000256" key="2">
    <source>
        <dbReference type="ARBA" id="ARBA00006739"/>
    </source>
</evidence>
<protein>
    <submittedName>
        <fullName evidence="6">GT2 family glycosyltransferase</fullName>
    </submittedName>
</protein>
<dbReference type="InterPro" id="IPR029044">
    <property type="entry name" value="Nucleotide-diphossugar_trans"/>
</dbReference>
<gene>
    <name evidence="6" type="ORF">EV140_2602</name>
</gene>
<sequence>MNTIQANQRPVTIVIPAYGDVPSLLKCIASVKRHVDLSKHSVLVVNDNGPEAELIEQAVGESISDTPSIRYERNSVNLGFVGNCNRAVLELDQTENDVLLLNSDTVVTPGFLDEMIEVLHLSPSHGVVCARSNNATIASLPFRQVIARPRHEERTKEVFEDLALDIPRFNVSPVAMGFCFLIRRELIPRFGLFDEVFSPGYGEENDFCLRINEHGFQSVIANRALVFHGVAASFTNKRREVLRREHGAILSSRYPHYDESVRSYLLSGVDPVEHFADAITPRSGPHRIVVEAGDVDPQSLPTASALLDALRCVSSERVELFLSVDAHYYAKSALRFRGVTVVPSDKIDGIFDLAIIVDPSPDMSTFGRMARLSCKWAILDMDPARLISWSQRMALPHGGYVLQIFDRLSDVRIYANEDVEGGFELVPGARTWGHPDVIEYNNGGAIEELIALAKSRPASFEPLRMRSAIAGWELAATKSSFDKLSSYRSGVQVRVFDLLRRIRRRVRALIDRS</sequence>
<organism evidence="6 7">
    <name type="scientific">Microcella alkaliphila</name>
    <dbReference type="NCBI Taxonomy" id="279828"/>
    <lineage>
        <taxon>Bacteria</taxon>
        <taxon>Bacillati</taxon>
        <taxon>Actinomycetota</taxon>
        <taxon>Actinomycetes</taxon>
        <taxon>Micrococcales</taxon>
        <taxon>Microbacteriaceae</taxon>
        <taxon>Microcella</taxon>
    </lineage>
</organism>
<evidence type="ECO:0000313" key="6">
    <source>
        <dbReference type="EMBL" id="RZT57484.1"/>
    </source>
</evidence>
<keyword evidence="3" id="KW-0328">Glycosyltransferase</keyword>
<dbReference type="AlphaFoldDB" id="A0A4Q7TAU0"/>
<dbReference type="SUPFAM" id="SSF53448">
    <property type="entry name" value="Nucleotide-diphospho-sugar transferases"/>
    <property type="match status" value="1"/>
</dbReference>
<dbReference type="Pfam" id="PF00535">
    <property type="entry name" value="Glycos_transf_2"/>
    <property type="match status" value="1"/>
</dbReference>
<comment type="caution">
    <text evidence="6">The sequence shown here is derived from an EMBL/GenBank/DDBJ whole genome shotgun (WGS) entry which is preliminary data.</text>
</comment>
<feature type="domain" description="Glycosyltransferase 2-like" evidence="5">
    <location>
        <begin position="12"/>
        <end position="187"/>
    </location>
</feature>
<dbReference type="RefSeq" id="WP_130284565.1">
    <property type="nucleotide sequence ID" value="NZ_SGXT01000019.1"/>
</dbReference>
<dbReference type="PANTHER" id="PTHR43179">
    <property type="entry name" value="RHAMNOSYLTRANSFERASE WBBL"/>
    <property type="match status" value="1"/>
</dbReference>
<evidence type="ECO:0000256" key="1">
    <source>
        <dbReference type="ARBA" id="ARBA00004776"/>
    </source>
</evidence>
<dbReference type="PANTHER" id="PTHR43179:SF12">
    <property type="entry name" value="GALACTOFURANOSYLTRANSFERASE GLFT2"/>
    <property type="match status" value="1"/>
</dbReference>
<comment type="similarity">
    <text evidence="2">Belongs to the glycosyltransferase 2 family.</text>
</comment>
<dbReference type="GO" id="GO:0016757">
    <property type="term" value="F:glycosyltransferase activity"/>
    <property type="evidence" value="ECO:0007669"/>
    <property type="project" value="UniProtKB-KW"/>
</dbReference>
<evidence type="ECO:0000256" key="3">
    <source>
        <dbReference type="ARBA" id="ARBA00022676"/>
    </source>
</evidence>
<evidence type="ECO:0000256" key="4">
    <source>
        <dbReference type="ARBA" id="ARBA00022679"/>
    </source>
</evidence>
<evidence type="ECO:0000313" key="7">
    <source>
        <dbReference type="Proteomes" id="UP000292408"/>
    </source>
</evidence>
<dbReference type="Gene3D" id="3.90.550.10">
    <property type="entry name" value="Spore Coat Polysaccharide Biosynthesis Protein SpsA, Chain A"/>
    <property type="match status" value="1"/>
</dbReference>
<accession>A0A4Q7TAU0</accession>
<keyword evidence="7" id="KW-1185">Reference proteome</keyword>
<keyword evidence="4 6" id="KW-0808">Transferase</keyword>
<comment type="pathway">
    <text evidence="1">Cell wall biogenesis; cell wall polysaccharide biosynthesis.</text>
</comment>
<dbReference type="EMBL" id="SGXT01000019">
    <property type="protein sequence ID" value="RZT57484.1"/>
    <property type="molecule type" value="Genomic_DNA"/>
</dbReference>
<dbReference type="InterPro" id="IPR001173">
    <property type="entry name" value="Glyco_trans_2-like"/>
</dbReference>